<dbReference type="EMBL" id="CAJVPM010045333">
    <property type="protein sequence ID" value="CAG8716214.1"/>
    <property type="molecule type" value="Genomic_DNA"/>
</dbReference>
<keyword evidence="2" id="KW-1185">Reference proteome</keyword>
<evidence type="ECO:0000313" key="1">
    <source>
        <dbReference type="EMBL" id="CAG8716214.1"/>
    </source>
</evidence>
<accession>A0ACA9PQA1</accession>
<reference evidence="1" key="1">
    <citation type="submission" date="2021-06" db="EMBL/GenBank/DDBJ databases">
        <authorList>
            <person name="Kallberg Y."/>
            <person name="Tangrot J."/>
            <person name="Rosling A."/>
        </authorList>
    </citation>
    <scope>NUCLEOTIDE SEQUENCE</scope>
    <source>
        <strain evidence="1">AU212A</strain>
    </source>
</reference>
<evidence type="ECO:0000313" key="2">
    <source>
        <dbReference type="Proteomes" id="UP000789860"/>
    </source>
</evidence>
<organism evidence="1 2">
    <name type="scientific">Scutellospora calospora</name>
    <dbReference type="NCBI Taxonomy" id="85575"/>
    <lineage>
        <taxon>Eukaryota</taxon>
        <taxon>Fungi</taxon>
        <taxon>Fungi incertae sedis</taxon>
        <taxon>Mucoromycota</taxon>
        <taxon>Glomeromycotina</taxon>
        <taxon>Glomeromycetes</taxon>
        <taxon>Diversisporales</taxon>
        <taxon>Gigasporaceae</taxon>
        <taxon>Scutellospora</taxon>
    </lineage>
</organism>
<proteinExistence type="predicted"/>
<dbReference type="Proteomes" id="UP000789860">
    <property type="component" value="Unassembled WGS sequence"/>
</dbReference>
<gene>
    <name evidence="1" type="ORF">SCALOS_LOCUS11071</name>
</gene>
<comment type="caution">
    <text evidence="1">The sequence shown here is derived from an EMBL/GenBank/DDBJ whole genome shotgun (WGS) entry which is preliminary data.</text>
</comment>
<sequence>SVEESKTNESADEKVSNSSVVVVAAVQSTDEEDEDENPKDGQDGSNLSVLSLVCSEMLDKSHDPSKQKGKKTMEKQPKINKEPSKDVSSPKGSNDSVTPNNEKAINGNSETCGTVSSPLVFSIPANSYPVAPTQVVPIKRETTLNGASTSTDFKRAKHSLINDAGQGQFQLEQTSFSQQQ</sequence>
<feature type="non-terminal residue" evidence="1">
    <location>
        <position position="180"/>
    </location>
</feature>
<feature type="non-terminal residue" evidence="1">
    <location>
        <position position="1"/>
    </location>
</feature>
<name>A0ACA9PQA1_9GLOM</name>
<protein>
    <submittedName>
        <fullName evidence="1">450_t:CDS:1</fullName>
    </submittedName>
</protein>